<proteinExistence type="inferred from homology"/>
<sequence length="92" mass="10426">MQIADCFQKIGKKEFPNQSTPYTSTIVFLVKKGNPKNIKDWDDLIRPGVSIITPNPKTSGGARWNYLAAWAYADKTFHGNEEKKQRILSKAI</sequence>
<dbReference type="GO" id="GO:0140104">
    <property type="term" value="F:molecular carrier activity"/>
    <property type="evidence" value="ECO:0007669"/>
    <property type="project" value="InterPro"/>
</dbReference>
<dbReference type="PROSITE" id="PS00757">
    <property type="entry name" value="PROK_SULFATE_BIND_2"/>
    <property type="match status" value="1"/>
</dbReference>
<comment type="similarity">
    <text evidence="2">Belongs to the prokaryotic sulfate-binding protein family.</text>
</comment>
<evidence type="ECO:0000313" key="7">
    <source>
        <dbReference type="Proteomes" id="UP000464658"/>
    </source>
</evidence>
<dbReference type="Proteomes" id="UP000464658">
    <property type="component" value="Chromosome"/>
</dbReference>
<accession>A0A5S9M569</accession>
<evidence type="ECO:0000256" key="2">
    <source>
        <dbReference type="ARBA" id="ARBA00006099"/>
    </source>
</evidence>
<keyword evidence="4" id="KW-0732">Signal</keyword>
<organism evidence="6 7">
    <name type="scientific">Bacillus safensis</name>
    <dbReference type="NCBI Taxonomy" id="561879"/>
    <lineage>
        <taxon>Bacteria</taxon>
        <taxon>Bacillati</taxon>
        <taxon>Bacillota</taxon>
        <taxon>Bacilli</taxon>
        <taxon>Bacillales</taxon>
        <taxon>Bacillaceae</taxon>
        <taxon>Bacillus</taxon>
    </lineage>
</organism>
<evidence type="ECO:0000256" key="4">
    <source>
        <dbReference type="ARBA" id="ARBA00022729"/>
    </source>
</evidence>
<comment type="subcellular location">
    <subcellularLocation>
        <location evidence="1">Periplasm</location>
    </subcellularLocation>
</comment>
<keyword evidence="5" id="KW-0574">Periplasm</keyword>
<dbReference type="SUPFAM" id="SSF53850">
    <property type="entry name" value="Periplasmic binding protein-like II"/>
    <property type="match status" value="1"/>
</dbReference>
<protein>
    <recommendedName>
        <fullName evidence="8">Sulfate-binding protein</fullName>
    </recommendedName>
</protein>
<reference evidence="6 7" key="1">
    <citation type="submission" date="2019-12" db="EMBL/GenBank/DDBJ databases">
        <title>Full genome sequence of a Bacillus safensis strain isolated from commercially available natto in Indonesia.</title>
        <authorList>
            <person name="Yoshida M."/>
            <person name="Uomi M."/>
            <person name="Waturangi D."/>
            <person name="Ekaputri J.J."/>
            <person name="Setiamarga D.H.E."/>
        </authorList>
    </citation>
    <scope>NUCLEOTIDE SEQUENCE [LARGE SCALE GENOMIC DNA]</scope>
    <source>
        <strain evidence="6 7">IDN1</strain>
    </source>
</reference>
<evidence type="ECO:0000256" key="5">
    <source>
        <dbReference type="ARBA" id="ARBA00022764"/>
    </source>
</evidence>
<evidence type="ECO:0000256" key="3">
    <source>
        <dbReference type="ARBA" id="ARBA00022448"/>
    </source>
</evidence>
<keyword evidence="3" id="KW-0813">Transport</keyword>
<name>A0A5S9M569_BACIA</name>
<dbReference type="PANTHER" id="PTHR30368">
    <property type="entry name" value="SULFATE-BINDING PROTEIN"/>
    <property type="match status" value="1"/>
</dbReference>
<dbReference type="GO" id="GO:0042597">
    <property type="term" value="C:periplasmic space"/>
    <property type="evidence" value="ECO:0007669"/>
    <property type="project" value="UniProtKB-SubCell"/>
</dbReference>
<dbReference type="GO" id="GO:1902358">
    <property type="term" value="P:sulfate transmembrane transport"/>
    <property type="evidence" value="ECO:0007669"/>
    <property type="project" value="InterPro"/>
</dbReference>
<evidence type="ECO:0000256" key="1">
    <source>
        <dbReference type="ARBA" id="ARBA00004418"/>
    </source>
</evidence>
<dbReference type="EMBL" id="AP021906">
    <property type="protein sequence ID" value="BBP88657.1"/>
    <property type="molecule type" value="Genomic_DNA"/>
</dbReference>
<evidence type="ECO:0008006" key="8">
    <source>
        <dbReference type="Google" id="ProtNLM"/>
    </source>
</evidence>
<dbReference type="InterPro" id="IPR005669">
    <property type="entry name" value="Thiosulph/SO4-bd"/>
</dbReference>
<dbReference type="Gene3D" id="3.40.190.10">
    <property type="entry name" value="Periplasmic binding protein-like II"/>
    <property type="match status" value="1"/>
</dbReference>
<dbReference type="PANTHER" id="PTHR30368:SF2">
    <property type="entry name" value="SULFATE-BINDING PROTEIN"/>
    <property type="match status" value="1"/>
</dbReference>
<dbReference type="Pfam" id="PF13531">
    <property type="entry name" value="SBP_bac_11"/>
    <property type="match status" value="1"/>
</dbReference>
<dbReference type="GO" id="GO:1901681">
    <property type="term" value="F:sulfur compound binding"/>
    <property type="evidence" value="ECO:0007669"/>
    <property type="project" value="InterPro"/>
</dbReference>
<dbReference type="AlphaFoldDB" id="A0A5S9M569"/>
<gene>
    <name evidence="6" type="ORF">BsIDN1_22750</name>
</gene>
<evidence type="ECO:0000313" key="6">
    <source>
        <dbReference type="EMBL" id="BBP88657.1"/>
    </source>
</evidence>
<dbReference type="InterPro" id="IPR034408">
    <property type="entry name" value="Sulphate/thiosulphate_BS"/>
</dbReference>